<evidence type="ECO:0000313" key="2">
    <source>
        <dbReference type="Proteomes" id="UP000000304"/>
    </source>
</evidence>
<dbReference type="EMBL" id="CM000361">
    <property type="protein sequence ID" value="EDX04849.1"/>
    <property type="molecule type" value="Genomic_DNA"/>
</dbReference>
<sequence>MSAHHAGPGTTTAEGMAIGRVELSSLVTASWTRMELKRTLAMDMAMTMTGTGSGAGVDEGLH</sequence>
<reference evidence="1 2" key="1">
    <citation type="journal article" date="2007" name="Nature">
        <title>Evolution of genes and genomes on the Drosophila phylogeny.</title>
        <authorList>
            <consortium name="Drosophila 12 Genomes Consortium"/>
            <person name="Clark A.G."/>
            <person name="Eisen M.B."/>
            <person name="Smith D.R."/>
            <person name="Bergman C.M."/>
            <person name="Oliver B."/>
            <person name="Markow T.A."/>
            <person name="Kaufman T.C."/>
            <person name="Kellis M."/>
            <person name="Gelbart W."/>
            <person name="Iyer V.N."/>
            <person name="Pollard D.A."/>
            <person name="Sackton T.B."/>
            <person name="Larracuente A.M."/>
            <person name="Singh N.D."/>
            <person name="Abad J.P."/>
            <person name="Abt D.N."/>
            <person name="Adryan B."/>
            <person name="Aguade M."/>
            <person name="Akashi H."/>
            <person name="Anderson W.W."/>
            <person name="Aquadro C.F."/>
            <person name="Ardell D.H."/>
            <person name="Arguello R."/>
            <person name="Artieri C.G."/>
            <person name="Barbash D.A."/>
            <person name="Barker D."/>
            <person name="Barsanti P."/>
            <person name="Batterham P."/>
            <person name="Batzoglou S."/>
            <person name="Begun D."/>
            <person name="Bhutkar A."/>
            <person name="Blanco E."/>
            <person name="Bosak S.A."/>
            <person name="Bradley R.K."/>
            <person name="Brand A.D."/>
            <person name="Brent M.R."/>
            <person name="Brooks A.N."/>
            <person name="Brown R.H."/>
            <person name="Butlin R.K."/>
            <person name="Caggese C."/>
            <person name="Calvi B.R."/>
            <person name="Bernardo de Carvalho A."/>
            <person name="Caspi A."/>
            <person name="Castrezana S."/>
            <person name="Celniker S.E."/>
            <person name="Chang J.L."/>
            <person name="Chapple C."/>
            <person name="Chatterji S."/>
            <person name="Chinwalla A."/>
            <person name="Civetta A."/>
            <person name="Clifton S.W."/>
            <person name="Comeron J.M."/>
            <person name="Costello J.C."/>
            <person name="Coyne J.A."/>
            <person name="Daub J."/>
            <person name="David R.G."/>
            <person name="Delcher A.L."/>
            <person name="Delehaunty K."/>
            <person name="Do C.B."/>
            <person name="Ebling H."/>
            <person name="Edwards K."/>
            <person name="Eickbush T."/>
            <person name="Evans J.D."/>
            <person name="Filipski A."/>
            <person name="Findeiss S."/>
            <person name="Freyhult E."/>
            <person name="Fulton L."/>
            <person name="Fulton R."/>
            <person name="Garcia A.C."/>
            <person name="Gardiner A."/>
            <person name="Garfield D.A."/>
            <person name="Garvin B.E."/>
            <person name="Gibson G."/>
            <person name="Gilbert D."/>
            <person name="Gnerre S."/>
            <person name="Godfrey J."/>
            <person name="Good R."/>
            <person name="Gotea V."/>
            <person name="Gravely B."/>
            <person name="Greenberg A.J."/>
            <person name="Griffiths-Jones S."/>
            <person name="Gross S."/>
            <person name="Guigo R."/>
            <person name="Gustafson E.A."/>
            <person name="Haerty W."/>
            <person name="Hahn M.W."/>
            <person name="Halligan D.L."/>
            <person name="Halpern A.L."/>
            <person name="Halter G.M."/>
            <person name="Han M.V."/>
            <person name="Heger A."/>
            <person name="Hillier L."/>
            <person name="Hinrichs A.S."/>
            <person name="Holmes I."/>
            <person name="Hoskins R.A."/>
            <person name="Hubisz M.J."/>
            <person name="Hultmark D."/>
            <person name="Huntley M.A."/>
            <person name="Jaffe D.B."/>
            <person name="Jagadeeshan S."/>
            <person name="Jeck W.R."/>
            <person name="Johnson J."/>
            <person name="Jones C.D."/>
            <person name="Jordan W.C."/>
            <person name="Karpen G.H."/>
            <person name="Kataoka E."/>
            <person name="Keightley P.D."/>
            <person name="Kheradpour P."/>
            <person name="Kirkness E.F."/>
            <person name="Koerich L.B."/>
            <person name="Kristiansen K."/>
            <person name="Kudrna D."/>
            <person name="Kulathinal R.J."/>
            <person name="Kumar S."/>
            <person name="Kwok R."/>
            <person name="Lander E."/>
            <person name="Langley C.H."/>
            <person name="Lapoint R."/>
            <person name="Lazzaro B.P."/>
            <person name="Lee S.J."/>
            <person name="Levesque L."/>
            <person name="Li R."/>
            <person name="Lin C.F."/>
            <person name="Lin M.F."/>
            <person name="Lindblad-Toh K."/>
            <person name="Llopart A."/>
            <person name="Long M."/>
            <person name="Low L."/>
            <person name="Lozovsky E."/>
            <person name="Lu J."/>
            <person name="Luo M."/>
            <person name="Machado C.A."/>
            <person name="Makalowski W."/>
            <person name="Marzo M."/>
            <person name="Matsuda M."/>
            <person name="Matzkin L."/>
            <person name="McAllister B."/>
            <person name="McBride C.S."/>
            <person name="McKernan B."/>
            <person name="McKernan K."/>
            <person name="Mendez-Lago M."/>
            <person name="Minx P."/>
            <person name="Mollenhauer M.U."/>
            <person name="Montooth K."/>
            <person name="Mount S.M."/>
            <person name="Mu X."/>
            <person name="Myers E."/>
            <person name="Negre B."/>
            <person name="Newfeld S."/>
            <person name="Nielsen R."/>
            <person name="Noor M.A."/>
            <person name="O'Grady P."/>
            <person name="Pachter L."/>
            <person name="Papaceit M."/>
            <person name="Parisi M.J."/>
            <person name="Parisi M."/>
            <person name="Parts L."/>
            <person name="Pedersen J.S."/>
            <person name="Pesole G."/>
            <person name="Phillippy A.M."/>
            <person name="Ponting C.P."/>
            <person name="Pop M."/>
            <person name="Porcelli D."/>
            <person name="Powell J.R."/>
            <person name="Prohaska S."/>
            <person name="Pruitt K."/>
            <person name="Puig M."/>
            <person name="Quesneville H."/>
            <person name="Ram K.R."/>
            <person name="Rand D."/>
            <person name="Rasmussen M.D."/>
            <person name="Reed L.K."/>
            <person name="Reenan R."/>
            <person name="Reily A."/>
            <person name="Remington K.A."/>
            <person name="Rieger T.T."/>
            <person name="Ritchie M.G."/>
            <person name="Robin C."/>
            <person name="Rogers Y.H."/>
            <person name="Rohde C."/>
            <person name="Rozas J."/>
            <person name="Rubenfield M.J."/>
            <person name="Ruiz A."/>
            <person name="Russo S."/>
            <person name="Salzberg S.L."/>
            <person name="Sanchez-Gracia A."/>
            <person name="Saranga D.J."/>
            <person name="Sato H."/>
            <person name="Schaeffer S.W."/>
            <person name="Schatz M.C."/>
            <person name="Schlenke T."/>
            <person name="Schwartz R."/>
            <person name="Segarra C."/>
            <person name="Singh R.S."/>
            <person name="Sirot L."/>
            <person name="Sirota M."/>
            <person name="Sisneros N.B."/>
            <person name="Smith C.D."/>
            <person name="Smith T.F."/>
            <person name="Spieth J."/>
            <person name="Stage D.E."/>
            <person name="Stark A."/>
            <person name="Stephan W."/>
            <person name="Strausberg R.L."/>
            <person name="Strempel S."/>
            <person name="Sturgill D."/>
            <person name="Sutton G."/>
            <person name="Sutton G.G."/>
            <person name="Tao W."/>
            <person name="Teichmann S."/>
            <person name="Tobari Y.N."/>
            <person name="Tomimura Y."/>
            <person name="Tsolas J.M."/>
            <person name="Valente V.L."/>
            <person name="Venter E."/>
            <person name="Venter J.C."/>
            <person name="Vicario S."/>
            <person name="Vieira F.G."/>
            <person name="Vilella A.J."/>
            <person name="Villasante A."/>
            <person name="Walenz B."/>
            <person name="Wang J."/>
            <person name="Wasserman M."/>
            <person name="Watts T."/>
            <person name="Wilson D."/>
            <person name="Wilson R.K."/>
            <person name="Wing R.A."/>
            <person name="Wolfner M.F."/>
            <person name="Wong A."/>
            <person name="Wong G.K."/>
            <person name="Wu C.I."/>
            <person name="Wu G."/>
            <person name="Yamamoto D."/>
            <person name="Yang H.P."/>
            <person name="Yang S.P."/>
            <person name="Yorke J.A."/>
            <person name="Yoshida K."/>
            <person name="Zdobnov E."/>
            <person name="Zhang P."/>
            <person name="Zhang Y."/>
            <person name="Zimin A.V."/>
            <person name="Baldwin J."/>
            <person name="Abdouelleil A."/>
            <person name="Abdulkadir J."/>
            <person name="Abebe A."/>
            <person name="Abera B."/>
            <person name="Abreu J."/>
            <person name="Acer S.C."/>
            <person name="Aftuck L."/>
            <person name="Alexander A."/>
            <person name="An P."/>
            <person name="Anderson E."/>
            <person name="Anderson S."/>
            <person name="Arachi H."/>
            <person name="Azer M."/>
            <person name="Bachantsang P."/>
            <person name="Barry A."/>
            <person name="Bayul T."/>
            <person name="Berlin A."/>
            <person name="Bessette D."/>
            <person name="Bloom T."/>
            <person name="Blye J."/>
            <person name="Boguslavskiy L."/>
            <person name="Bonnet C."/>
            <person name="Boukhgalter B."/>
            <person name="Bourzgui I."/>
            <person name="Brown A."/>
            <person name="Cahill P."/>
            <person name="Channer S."/>
            <person name="Cheshatsang Y."/>
            <person name="Chuda L."/>
            <person name="Citroen M."/>
            <person name="Collymore A."/>
            <person name="Cooke P."/>
            <person name="Costello M."/>
            <person name="D'Aco K."/>
            <person name="Daza R."/>
            <person name="De Haan G."/>
            <person name="DeGray S."/>
            <person name="DeMaso C."/>
            <person name="Dhargay N."/>
            <person name="Dooley K."/>
            <person name="Dooley E."/>
            <person name="Doricent M."/>
            <person name="Dorje P."/>
            <person name="Dorjee K."/>
            <person name="Dupes A."/>
            <person name="Elong R."/>
            <person name="Falk J."/>
            <person name="Farina A."/>
            <person name="Faro S."/>
            <person name="Ferguson D."/>
            <person name="Fisher S."/>
            <person name="Foley C.D."/>
            <person name="Franke A."/>
            <person name="Friedrich D."/>
            <person name="Gadbois L."/>
            <person name="Gearin G."/>
            <person name="Gearin C.R."/>
            <person name="Giannoukos G."/>
            <person name="Goode T."/>
            <person name="Graham J."/>
            <person name="Grandbois E."/>
            <person name="Grewal S."/>
            <person name="Gyaltsen K."/>
            <person name="Hafez N."/>
            <person name="Hagos B."/>
            <person name="Hall J."/>
            <person name="Henson C."/>
            <person name="Hollinger A."/>
            <person name="Honan T."/>
            <person name="Huard M.D."/>
            <person name="Hughes L."/>
            <person name="Hurhula B."/>
            <person name="Husby M.E."/>
            <person name="Kamat A."/>
            <person name="Kanga B."/>
            <person name="Kashin S."/>
            <person name="Khazanovich D."/>
            <person name="Kisner P."/>
            <person name="Lance K."/>
            <person name="Lara M."/>
            <person name="Lee W."/>
            <person name="Lennon N."/>
            <person name="Letendre F."/>
            <person name="LeVine R."/>
            <person name="Lipovsky A."/>
            <person name="Liu X."/>
            <person name="Liu J."/>
            <person name="Liu S."/>
            <person name="Lokyitsang T."/>
            <person name="Lokyitsang Y."/>
            <person name="Lubonja R."/>
            <person name="Lui A."/>
            <person name="MacDonald P."/>
            <person name="Magnisalis V."/>
            <person name="Maru K."/>
            <person name="Matthews C."/>
            <person name="McCusker W."/>
            <person name="McDonough S."/>
            <person name="Mehta T."/>
            <person name="Meldrim J."/>
            <person name="Meneus L."/>
            <person name="Mihai O."/>
            <person name="Mihalev A."/>
            <person name="Mihova T."/>
            <person name="Mittelman R."/>
            <person name="Mlenga V."/>
            <person name="Montmayeur A."/>
            <person name="Mulrain L."/>
            <person name="Navidi A."/>
            <person name="Naylor J."/>
            <person name="Negash T."/>
            <person name="Nguyen T."/>
            <person name="Nguyen N."/>
            <person name="Nicol R."/>
            <person name="Norbu C."/>
            <person name="Norbu N."/>
            <person name="Novod N."/>
            <person name="O'Neill B."/>
            <person name="Osman S."/>
            <person name="Markiewicz E."/>
            <person name="Oyono O.L."/>
            <person name="Patti C."/>
            <person name="Phunkhang P."/>
            <person name="Pierre F."/>
            <person name="Priest M."/>
            <person name="Raghuraman S."/>
            <person name="Rege F."/>
            <person name="Reyes R."/>
            <person name="Rise C."/>
            <person name="Rogov P."/>
            <person name="Ross K."/>
            <person name="Ryan E."/>
            <person name="Settipalli S."/>
            <person name="Shea T."/>
            <person name="Sherpa N."/>
            <person name="Shi L."/>
            <person name="Shih D."/>
            <person name="Sparrow T."/>
            <person name="Spaulding J."/>
            <person name="Stalker J."/>
            <person name="Stange-Thomann N."/>
            <person name="Stavropoulos S."/>
            <person name="Stone C."/>
            <person name="Strader C."/>
            <person name="Tesfaye S."/>
            <person name="Thomson T."/>
            <person name="Thoulutsang Y."/>
            <person name="Thoulutsang D."/>
            <person name="Topham K."/>
            <person name="Topping I."/>
            <person name="Tsamla T."/>
            <person name="Vassiliev H."/>
            <person name="Vo A."/>
            <person name="Wangchuk T."/>
            <person name="Wangdi T."/>
            <person name="Weiand M."/>
            <person name="Wilkinson J."/>
            <person name="Wilson A."/>
            <person name="Yadav S."/>
            <person name="Young G."/>
            <person name="Yu Q."/>
            <person name="Zembek L."/>
            <person name="Zhong D."/>
            <person name="Zimmer A."/>
            <person name="Zwirko Z."/>
            <person name="Jaffe D.B."/>
            <person name="Alvarez P."/>
            <person name="Brockman W."/>
            <person name="Butler J."/>
            <person name="Chin C."/>
            <person name="Gnerre S."/>
            <person name="Grabherr M."/>
            <person name="Kleber M."/>
            <person name="Mauceli E."/>
            <person name="MacCallum I."/>
        </authorList>
    </citation>
    <scope>NUCLEOTIDE SEQUENCE [LARGE SCALE GENOMIC DNA]</scope>
    <source>
        <strain evidence="2">white501</strain>
    </source>
</reference>
<dbReference type="Proteomes" id="UP000000304">
    <property type="component" value="Chromosome 2L"/>
</dbReference>
<name>B4Q499_DROSI</name>
<organism evidence="1 2">
    <name type="scientific">Drosophila simulans</name>
    <name type="common">Fruit fly</name>
    <dbReference type="NCBI Taxonomy" id="7240"/>
    <lineage>
        <taxon>Eukaryota</taxon>
        <taxon>Metazoa</taxon>
        <taxon>Ecdysozoa</taxon>
        <taxon>Arthropoda</taxon>
        <taxon>Hexapoda</taxon>
        <taxon>Insecta</taxon>
        <taxon>Pterygota</taxon>
        <taxon>Neoptera</taxon>
        <taxon>Endopterygota</taxon>
        <taxon>Diptera</taxon>
        <taxon>Brachycera</taxon>
        <taxon>Muscomorpha</taxon>
        <taxon>Ephydroidea</taxon>
        <taxon>Drosophilidae</taxon>
        <taxon>Drosophila</taxon>
        <taxon>Sophophora</taxon>
    </lineage>
</organism>
<accession>B4Q499</accession>
<proteinExistence type="predicted"/>
<protein>
    <submittedName>
        <fullName evidence="1">GD23853</fullName>
    </submittedName>
</protein>
<evidence type="ECO:0000313" key="1">
    <source>
        <dbReference type="EMBL" id="EDX04849.1"/>
    </source>
</evidence>
<gene>
    <name evidence="1" type="primary">Dsim\GD23853</name>
    <name evidence="1" type="ORF">Dsim_GD23853</name>
</gene>
<dbReference type="AlphaFoldDB" id="B4Q499"/>
<dbReference type="OMA" id="VCIGRVE"/>
<keyword evidence="2" id="KW-1185">Reference proteome</keyword>
<dbReference type="HOGENOM" id="CLU_2906487_0_0_1"/>